<proteinExistence type="predicted"/>
<dbReference type="HOGENOM" id="CLU_040458_1_0_1"/>
<evidence type="ECO:0000256" key="1">
    <source>
        <dbReference type="SAM" id="Coils"/>
    </source>
</evidence>
<gene>
    <name evidence="2" type="ORF">ANIA_02647</name>
</gene>
<dbReference type="AlphaFoldDB" id="Q5B9Y3"/>
<dbReference type="RefSeq" id="XP_660251.1">
    <property type="nucleotide sequence ID" value="XM_655159.1"/>
</dbReference>
<name>Q5B9Y3_EMENI</name>
<feature type="coiled-coil region" evidence="1">
    <location>
        <begin position="17"/>
        <end position="44"/>
    </location>
</feature>
<keyword evidence="1" id="KW-0175">Coiled coil</keyword>
<dbReference type="InParanoid" id="Q5B9Y3"/>
<dbReference type="OrthoDB" id="4156714at2759"/>
<accession>Q5B9Y3</accession>
<evidence type="ECO:0000313" key="3">
    <source>
        <dbReference type="Proteomes" id="UP000000560"/>
    </source>
</evidence>
<reference evidence="3" key="1">
    <citation type="journal article" date="2005" name="Nature">
        <title>Sequencing of Aspergillus nidulans and comparative analysis with A. fumigatus and A. oryzae.</title>
        <authorList>
            <person name="Galagan J.E."/>
            <person name="Calvo S.E."/>
            <person name="Cuomo C."/>
            <person name="Ma L.J."/>
            <person name="Wortman J.R."/>
            <person name="Batzoglou S."/>
            <person name="Lee S.I."/>
            <person name="Basturkmen M."/>
            <person name="Spevak C.C."/>
            <person name="Clutterbuck J."/>
            <person name="Kapitonov V."/>
            <person name="Jurka J."/>
            <person name="Scazzocchio C."/>
            <person name="Farman M."/>
            <person name="Butler J."/>
            <person name="Purcell S."/>
            <person name="Harris S."/>
            <person name="Braus G.H."/>
            <person name="Draht O."/>
            <person name="Busch S."/>
            <person name="D'Enfert C."/>
            <person name="Bouchier C."/>
            <person name="Goldman G.H."/>
            <person name="Bell-Pedersen D."/>
            <person name="Griffiths-Jones S."/>
            <person name="Doonan J.H."/>
            <person name="Yu J."/>
            <person name="Vienken K."/>
            <person name="Pain A."/>
            <person name="Freitag M."/>
            <person name="Selker E.U."/>
            <person name="Archer D.B."/>
            <person name="Penalva M.A."/>
            <person name="Oakley B.R."/>
            <person name="Momany M."/>
            <person name="Tanaka T."/>
            <person name="Kumagai T."/>
            <person name="Asai K."/>
            <person name="Machida M."/>
            <person name="Nierman W.C."/>
            <person name="Denning D.W."/>
            <person name="Caddick M."/>
            <person name="Hynes M."/>
            <person name="Paoletti M."/>
            <person name="Fischer R."/>
            <person name="Miller B."/>
            <person name="Dyer P."/>
            <person name="Sachs M.S."/>
            <person name="Osmani S.A."/>
            <person name="Birren B.W."/>
        </authorList>
    </citation>
    <scope>NUCLEOTIDE SEQUENCE [LARGE SCALE GENOMIC DNA]</scope>
    <source>
        <strain evidence="3">FGSC A4 / ATCC 38163 / CBS 112.46 / NRRL 194 / M139</strain>
    </source>
</reference>
<accession>C8VHF3</accession>
<dbReference type="EMBL" id="BN001306">
    <property type="protein sequence ID" value="CBF84284.1"/>
    <property type="molecule type" value="Genomic_DNA"/>
</dbReference>
<dbReference type="Proteomes" id="UP000000560">
    <property type="component" value="Chromosome VI"/>
</dbReference>
<sequence length="393" mass="44694">MSENPKGINLSPENLKCEEYQLRITQLEAQIQDMSADHDQSTKAIKDLTSELRQQQVITEKHSDELKLRDETIEALRGELSACREEQKLNNVTTGPQDGLQSLTATKWHAPKEDRYARDELFKIGDRIRQWARNNSASFTDLDGVATSDTDSAVKYLSGYCAVRDWKALINKFPVSKDKAPALLVQAILAKDLFERLFKDPFFAFIAIERDEAMPRPAQMRVLQDGITRVSNDDAHIWRSQTIRSLSTAKDPETQPFLAARIEPVCRQFISELLSSPIRFLLRTSEKSTQSYNKWVEELLSLYKVAAQLALILWGQRASIAVRTLDELPLFRIGDEEVSAHRLHHLDEEDTRLDGKKALLLVQPAILAFGSESAEHYDQHKVWAPAVVLLDTQ</sequence>
<dbReference type="eggNOG" id="ENOG502S6BE">
    <property type="taxonomic scope" value="Eukaryota"/>
</dbReference>
<dbReference type="KEGG" id="ani:ANIA_02647"/>
<dbReference type="GeneID" id="2874157"/>
<dbReference type="OMA" id="SEAHIWR"/>
<evidence type="ECO:0000313" key="2">
    <source>
        <dbReference type="EMBL" id="CBF84284.1"/>
    </source>
</evidence>
<protein>
    <submittedName>
        <fullName evidence="2">Uncharacterized protein</fullName>
    </submittedName>
</protein>
<reference evidence="3" key="2">
    <citation type="journal article" date="2009" name="Fungal Genet. Biol.">
        <title>The 2008 update of the Aspergillus nidulans genome annotation: a community effort.</title>
        <authorList>
            <person name="Wortman J.R."/>
            <person name="Gilsenan J.M."/>
            <person name="Joardar V."/>
            <person name="Deegan J."/>
            <person name="Clutterbuck J."/>
            <person name="Andersen M.R."/>
            <person name="Archer D."/>
            <person name="Bencina M."/>
            <person name="Braus G."/>
            <person name="Coutinho P."/>
            <person name="von Dohren H."/>
            <person name="Doonan J."/>
            <person name="Driessen A.J."/>
            <person name="Durek P."/>
            <person name="Espeso E."/>
            <person name="Fekete E."/>
            <person name="Flipphi M."/>
            <person name="Estrada C.G."/>
            <person name="Geysens S."/>
            <person name="Goldman G."/>
            <person name="de Groot P.W."/>
            <person name="Hansen K."/>
            <person name="Harris S.D."/>
            <person name="Heinekamp T."/>
            <person name="Helmstaedt K."/>
            <person name="Henrissat B."/>
            <person name="Hofmann G."/>
            <person name="Homan T."/>
            <person name="Horio T."/>
            <person name="Horiuchi H."/>
            <person name="James S."/>
            <person name="Jones M."/>
            <person name="Karaffa L."/>
            <person name="Karanyi Z."/>
            <person name="Kato M."/>
            <person name="Keller N."/>
            <person name="Kelly D.E."/>
            <person name="Kiel J.A."/>
            <person name="Kim J.M."/>
            <person name="van der Klei I.J."/>
            <person name="Klis F.M."/>
            <person name="Kovalchuk A."/>
            <person name="Krasevec N."/>
            <person name="Kubicek C.P."/>
            <person name="Liu B."/>
            <person name="Maccabe A."/>
            <person name="Meyer V."/>
            <person name="Mirabito P."/>
            <person name="Miskei M."/>
            <person name="Mos M."/>
            <person name="Mullins J."/>
            <person name="Nelson D.R."/>
            <person name="Nielsen J."/>
            <person name="Oakley B.R."/>
            <person name="Osmani S.A."/>
            <person name="Pakula T."/>
            <person name="Paszewski A."/>
            <person name="Paulsen I."/>
            <person name="Pilsyk S."/>
            <person name="Pocsi I."/>
            <person name="Punt P.J."/>
            <person name="Ram A.F."/>
            <person name="Ren Q."/>
            <person name="Robellet X."/>
            <person name="Robson G."/>
            <person name="Seiboth B."/>
            <person name="van Solingen P."/>
            <person name="Specht T."/>
            <person name="Sun J."/>
            <person name="Taheri-Talesh N."/>
            <person name="Takeshita N."/>
            <person name="Ussery D."/>
            <person name="vanKuyk P.A."/>
            <person name="Visser H."/>
            <person name="van de Vondervoort P.J."/>
            <person name="de Vries R.P."/>
            <person name="Walton J."/>
            <person name="Xiang X."/>
            <person name="Xiong Y."/>
            <person name="Zeng A.P."/>
            <person name="Brandt B.W."/>
            <person name="Cornell M.J."/>
            <person name="van den Hondel C.A."/>
            <person name="Visser J."/>
            <person name="Oliver S.G."/>
            <person name="Turner G."/>
        </authorList>
    </citation>
    <scope>GENOME REANNOTATION</scope>
    <source>
        <strain evidence="3">FGSC A4 / ATCC 38163 / CBS 112.46 / NRRL 194 / M139</strain>
    </source>
</reference>
<organism evidence="2 3">
    <name type="scientific">Emericella nidulans (strain FGSC A4 / ATCC 38163 / CBS 112.46 / NRRL 194 / M139)</name>
    <name type="common">Aspergillus nidulans</name>
    <dbReference type="NCBI Taxonomy" id="227321"/>
    <lineage>
        <taxon>Eukaryota</taxon>
        <taxon>Fungi</taxon>
        <taxon>Dikarya</taxon>
        <taxon>Ascomycota</taxon>
        <taxon>Pezizomycotina</taxon>
        <taxon>Eurotiomycetes</taxon>
        <taxon>Eurotiomycetidae</taxon>
        <taxon>Eurotiales</taxon>
        <taxon>Aspergillaceae</taxon>
        <taxon>Aspergillus</taxon>
        <taxon>Aspergillus subgen. Nidulantes</taxon>
    </lineage>
</organism>
<keyword evidence="3" id="KW-1185">Reference proteome</keyword>